<feature type="region of interest" description="Disordered" evidence="1">
    <location>
        <begin position="103"/>
        <end position="133"/>
    </location>
</feature>
<dbReference type="AlphaFoldDB" id="A0A9N7MIB3"/>
<comment type="caution">
    <text evidence="2">The sequence shown here is derived from an EMBL/GenBank/DDBJ whole genome shotgun (WGS) entry which is preliminary data.</text>
</comment>
<dbReference type="InterPro" id="IPR007590">
    <property type="entry name" value="Saf4/Yju2"/>
</dbReference>
<sequence length="150" mass="16388">MLPRPQENTTLDSKREMDILAATLDEMNSIKSRHATVSVVDAMLEALQRERKLEEEDEALIKSVFQGTTVDSFSSQDNAGACGAPDKGKFLFKSSSVRVSIVKKPTTESNGNKLATNKDEEGKQDAEPTSVTSSGLQSLLSVLINIHHRL</sequence>
<keyword evidence="3" id="KW-1185">Reference proteome</keyword>
<proteinExistence type="predicted"/>
<organism evidence="2 3">
    <name type="scientific">Striga hermonthica</name>
    <name type="common">Purple witchweed</name>
    <name type="synonym">Buchnera hermonthica</name>
    <dbReference type="NCBI Taxonomy" id="68872"/>
    <lineage>
        <taxon>Eukaryota</taxon>
        <taxon>Viridiplantae</taxon>
        <taxon>Streptophyta</taxon>
        <taxon>Embryophyta</taxon>
        <taxon>Tracheophyta</taxon>
        <taxon>Spermatophyta</taxon>
        <taxon>Magnoliopsida</taxon>
        <taxon>eudicotyledons</taxon>
        <taxon>Gunneridae</taxon>
        <taxon>Pentapetalae</taxon>
        <taxon>asterids</taxon>
        <taxon>lamiids</taxon>
        <taxon>Lamiales</taxon>
        <taxon>Orobanchaceae</taxon>
        <taxon>Buchnereae</taxon>
        <taxon>Striga</taxon>
    </lineage>
</organism>
<dbReference type="EMBL" id="CACSLK010003174">
    <property type="protein sequence ID" value="CAA0808419.1"/>
    <property type="molecule type" value="Genomic_DNA"/>
</dbReference>
<accession>A0A9N7MIB3</accession>
<dbReference type="OrthoDB" id="674963at2759"/>
<dbReference type="Proteomes" id="UP001153555">
    <property type="component" value="Unassembled WGS sequence"/>
</dbReference>
<evidence type="ECO:0000313" key="2">
    <source>
        <dbReference type="EMBL" id="CAA0808419.1"/>
    </source>
</evidence>
<dbReference type="Pfam" id="PF04502">
    <property type="entry name" value="Saf4_Yju2"/>
    <property type="match status" value="1"/>
</dbReference>
<evidence type="ECO:0000313" key="3">
    <source>
        <dbReference type="Proteomes" id="UP001153555"/>
    </source>
</evidence>
<gene>
    <name evidence="2" type="ORF">SHERM_10664</name>
</gene>
<protein>
    <submittedName>
        <fullName evidence="2">Uncharacterized protein</fullName>
    </submittedName>
</protein>
<reference evidence="2" key="1">
    <citation type="submission" date="2019-12" db="EMBL/GenBank/DDBJ databases">
        <authorList>
            <person name="Scholes J."/>
        </authorList>
    </citation>
    <scope>NUCLEOTIDE SEQUENCE</scope>
</reference>
<dbReference type="GO" id="GO:0000398">
    <property type="term" value="P:mRNA splicing, via spliceosome"/>
    <property type="evidence" value="ECO:0007669"/>
    <property type="project" value="InterPro"/>
</dbReference>
<feature type="compositionally biased region" description="Basic and acidic residues" evidence="1">
    <location>
        <begin position="116"/>
        <end position="126"/>
    </location>
</feature>
<evidence type="ECO:0000256" key="1">
    <source>
        <dbReference type="SAM" id="MobiDB-lite"/>
    </source>
</evidence>
<name>A0A9N7MIB3_STRHE</name>